<dbReference type="PROSITE" id="PS00651">
    <property type="entry name" value="RIBOSOMAL_L9"/>
    <property type="match status" value="1"/>
</dbReference>
<dbReference type="Pfam" id="PF03948">
    <property type="entry name" value="Ribosomal_L9_C"/>
    <property type="match status" value="1"/>
</dbReference>
<dbReference type="Gene3D" id="3.10.430.100">
    <property type="entry name" value="Ribosomal protein L9, C-terminal domain"/>
    <property type="match status" value="1"/>
</dbReference>
<dbReference type="GO" id="GO:1990904">
    <property type="term" value="C:ribonucleoprotein complex"/>
    <property type="evidence" value="ECO:0007669"/>
    <property type="project" value="UniProtKB-KW"/>
</dbReference>
<comment type="similarity">
    <text evidence="1 7">Belongs to the bacterial ribosomal protein bL9 family.</text>
</comment>
<gene>
    <name evidence="7 9" type="primary">rplI</name>
    <name evidence="9" type="ORF">ISQ61_00060</name>
</gene>
<dbReference type="InterPro" id="IPR020069">
    <property type="entry name" value="Ribosomal_bL9_C"/>
</dbReference>
<accession>A0A937I7U8</accession>
<feature type="domain" description="Ribosomal protein L9" evidence="8">
    <location>
        <begin position="13"/>
        <end position="40"/>
    </location>
</feature>
<evidence type="ECO:0000313" key="9">
    <source>
        <dbReference type="EMBL" id="MBL6819630.1"/>
    </source>
</evidence>
<dbReference type="EMBL" id="JADHQA010000001">
    <property type="protein sequence ID" value="MBL6819630.1"/>
    <property type="molecule type" value="Genomic_DNA"/>
</dbReference>
<dbReference type="GO" id="GO:0005840">
    <property type="term" value="C:ribosome"/>
    <property type="evidence" value="ECO:0007669"/>
    <property type="project" value="UniProtKB-KW"/>
</dbReference>
<evidence type="ECO:0000256" key="4">
    <source>
        <dbReference type="ARBA" id="ARBA00022980"/>
    </source>
</evidence>
<organism evidence="9 10">
    <name type="scientific">SAR86 cluster bacterium</name>
    <dbReference type="NCBI Taxonomy" id="2030880"/>
    <lineage>
        <taxon>Bacteria</taxon>
        <taxon>Pseudomonadati</taxon>
        <taxon>Pseudomonadota</taxon>
        <taxon>Gammaproteobacteria</taxon>
        <taxon>SAR86 cluster</taxon>
    </lineage>
</organism>
<evidence type="ECO:0000259" key="8">
    <source>
        <dbReference type="PROSITE" id="PS00651"/>
    </source>
</evidence>
<dbReference type="Proteomes" id="UP000704935">
    <property type="component" value="Unassembled WGS sequence"/>
</dbReference>
<comment type="caution">
    <text evidence="9">The sequence shown here is derived from an EMBL/GenBank/DDBJ whole genome shotgun (WGS) entry which is preliminary data.</text>
</comment>
<dbReference type="InterPro" id="IPR020070">
    <property type="entry name" value="Ribosomal_bL9_N"/>
</dbReference>
<evidence type="ECO:0000313" key="10">
    <source>
        <dbReference type="Proteomes" id="UP000704935"/>
    </source>
</evidence>
<keyword evidence="2 7" id="KW-0699">rRNA-binding</keyword>
<proteinExistence type="inferred from homology"/>
<keyword evidence="4 7" id="KW-0689">Ribosomal protein</keyword>
<evidence type="ECO:0000256" key="3">
    <source>
        <dbReference type="ARBA" id="ARBA00022884"/>
    </source>
</evidence>
<dbReference type="InterPro" id="IPR036935">
    <property type="entry name" value="Ribosomal_bL9_N_sf"/>
</dbReference>
<dbReference type="InterPro" id="IPR020594">
    <property type="entry name" value="Ribosomal_bL9_bac/chp"/>
</dbReference>
<dbReference type="GO" id="GO:0003735">
    <property type="term" value="F:structural constituent of ribosome"/>
    <property type="evidence" value="ECO:0007669"/>
    <property type="project" value="InterPro"/>
</dbReference>
<reference evidence="9" key="1">
    <citation type="submission" date="2020-10" db="EMBL/GenBank/DDBJ databases">
        <title>Microbiome of the Black Sea water column analyzed by genome centric metagenomics.</title>
        <authorList>
            <person name="Cabello-Yeves P.J."/>
            <person name="Callieri C."/>
            <person name="Picazo A."/>
            <person name="Mehrshad M."/>
            <person name="Haro-Moreno J.M."/>
            <person name="Roda-Garcia J."/>
            <person name="Dzembekova N."/>
            <person name="Slabakova V."/>
            <person name="Slabakova N."/>
            <person name="Moncheva S."/>
            <person name="Rodriguez-Valera F."/>
        </authorList>
    </citation>
    <scope>NUCLEOTIDE SEQUENCE</scope>
    <source>
        <strain evidence="9">BS307-5m-G47</strain>
    </source>
</reference>
<dbReference type="NCBIfam" id="TIGR00158">
    <property type="entry name" value="L9"/>
    <property type="match status" value="1"/>
</dbReference>
<dbReference type="SUPFAM" id="SSF55658">
    <property type="entry name" value="L9 N-domain-like"/>
    <property type="match status" value="1"/>
</dbReference>
<evidence type="ECO:0000256" key="5">
    <source>
        <dbReference type="ARBA" id="ARBA00023274"/>
    </source>
</evidence>
<dbReference type="Gene3D" id="3.40.5.10">
    <property type="entry name" value="Ribosomal protein L9, N-terminal domain"/>
    <property type="match status" value="1"/>
</dbReference>
<evidence type="ECO:0000256" key="7">
    <source>
        <dbReference type="HAMAP-Rule" id="MF_00503"/>
    </source>
</evidence>
<evidence type="ECO:0000256" key="6">
    <source>
        <dbReference type="ARBA" id="ARBA00035292"/>
    </source>
</evidence>
<keyword evidence="5 7" id="KW-0687">Ribonucleoprotein</keyword>
<dbReference type="GO" id="GO:0006412">
    <property type="term" value="P:translation"/>
    <property type="evidence" value="ECO:0007669"/>
    <property type="project" value="UniProtKB-UniRule"/>
</dbReference>
<comment type="function">
    <text evidence="7">Binds to the 23S rRNA.</text>
</comment>
<sequence>MKVVLVTKIKNLGDIGEIVDVKSGFARNFLLPYHKALPATEKYIKNFEDNKEDYLKKAQDEFSLAEANALNLEKIELSLKANAQESGALYGSVGINEIYEALHAQGADYVQRSSINLPDGPIKEVGEFTINVELHPEIVKSIAIEVLPA</sequence>
<dbReference type="SUPFAM" id="SSF55653">
    <property type="entry name" value="Ribosomal protein L9 C-domain"/>
    <property type="match status" value="1"/>
</dbReference>
<keyword evidence="3 7" id="KW-0694">RNA-binding</keyword>
<dbReference type="AlphaFoldDB" id="A0A937I7U8"/>
<dbReference type="InterPro" id="IPR000244">
    <property type="entry name" value="Ribosomal_bL9"/>
</dbReference>
<protein>
    <recommendedName>
        <fullName evidence="6 7">Large ribosomal subunit protein bL9</fullName>
    </recommendedName>
</protein>
<dbReference type="GO" id="GO:0019843">
    <property type="term" value="F:rRNA binding"/>
    <property type="evidence" value="ECO:0007669"/>
    <property type="project" value="UniProtKB-UniRule"/>
</dbReference>
<dbReference type="InterPro" id="IPR036791">
    <property type="entry name" value="Ribosomal_bL9_C_sf"/>
</dbReference>
<evidence type="ECO:0000256" key="1">
    <source>
        <dbReference type="ARBA" id="ARBA00010605"/>
    </source>
</evidence>
<dbReference type="PANTHER" id="PTHR21368">
    <property type="entry name" value="50S RIBOSOMAL PROTEIN L9"/>
    <property type="match status" value="1"/>
</dbReference>
<evidence type="ECO:0000256" key="2">
    <source>
        <dbReference type="ARBA" id="ARBA00022730"/>
    </source>
</evidence>
<dbReference type="HAMAP" id="MF_00503">
    <property type="entry name" value="Ribosomal_bL9"/>
    <property type="match status" value="1"/>
</dbReference>
<name>A0A937I7U8_9GAMM</name>
<dbReference type="Pfam" id="PF01281">
    <property type="entry name" value="Ribosomal_L9_N"/>
    <property type="match status" value="1"/>
</dbReference>
<dbReference type="InterPro" id="IPR009027">
    <property type="entry name" value="Ribosomal_bL9/RNase_H1_N"/>
</dbReference>